<dbReference type="Gene3D" id="1.20.58.1200">
    <property type="entry name" value="RNA silencing suppressor P21, N-terminal domain"/>
    <property type="match status" value="1"/>
</dbReference>
<feature type="compositionally biased region" description="Polar residues" evidence="1">
    <location>
        <begin position="122"/>
        <end position="147"/>
    </location>
</feature>
<dbReference type="AlphaFoldDB" id="A0AAD6BTL5"/>
<dbReference type="Pfam" id="PF13358">
    <property type="entry name" value="DDE_3"/>
    <property type="match status" value="1"/>
</dbReference>
<reference evidence="3" key="1">
    <citation type="submission" date="2022-11" db="EMBL/GenBank/DDBJ databases">
        <title>Chromosome-level genome of Pogonophryne albipinna.</title>
        <authorList>
            <person name="Jo E."/>
        </authorList>
    </citation>
    <scope>NUCLEOTIDE SEQUENCE</scope>
    <source>
        <strain evidence="3">SGF0006</strain>
        <tissue evidence="3">Muscle</tissue>
    </source>
</reference>
<dbReference type="Gene3D" id="3.30.420.10">
    <property type="entry name" value="Ribonuclease H-like superfamily/Ribonuclease H"/>
    <property type="match status" value="1"/>
</dbReference>
<gene>
    <name evidence="3" type="ORF">JOQ06_020940</name>
</gene>
<feature type="non-terminal residue" evidence="3">
    <location>
        <position position="373"/>
    </location>
</feature>
<feature type="region of interest" description="Disordered" evidence="1">
    <location>
        <begin position="121"/>
        <end position="159"/>
    </location>
</feature>
<name>A0AAD6BTL5_9TELE</name>
<feature type="domain" description="Tc1-like transposase DDE" evidence="2">
    <location>
        <begin position="2"/>
        <end position="54"/>
    </location>
</feature>
<evidence type="ECO:0000256" key="1">
    <source>
        <dbReference type="SAM" id="MobiDB-lite"/>
    </source>
</evidence>
<dbReference type="GO" id="GO:0003676">
    <property type="term" value="F:nucleic acid binding"/>
    <property type="evidence" value="ECO:0007669"/>
    <property type="project" value="InterPro"/>
</dbReference>
<proteinExistence type="predicted"/>
<dbReference type="InterPro" id="IPR038717">
    <property type="entry name" value="Tc1-like_DDE_dom"/>
</dbReference>
<evidence type="ECO:0000259" key="2">
    <source>
        <dbReference type="Pfam" id="PF13358"/>
    </source>
</evidence>
<evidence type="ECO:0000313" key="4">
    <source>
        <dbReference type="Proteomes" id="UP001219934"/>
    </source>
</evidence>
<dbReference type="InterPro" id="IPR036397">
    <property type="entry name" value="RNaseH_sf"/>
</dbReference>
<sequence>HDNDPKHTARATKEWLRKKHFKVLEWPSQSPDLNPIENLWRELKVRVAQRQPQNITAREEICMEEWAKIPATVRRREKLQAHLKESRSLKNYTANSHNSHNALDAKLRGPNANLQMHEYFKRSSQSRQGTVSESSFAHGTNISSSRGTAKHPSPHQPSCSYAFTGPGASRQRWSVLQSAPAVWTIDLSERKTSILLEVLRLQPEKKQVELTGCSDGESEVRTLLQCLPHISQLSCGPEFFQRVCTLISVRSREEAERLASLLQLSGFTLLLSGELPRNTCLSVGRVLQLCGSNVDLILKPRKMSVKGAFALFRRTTQLHSLKLSNDMALLLGGWVRRWGVVCQVTVEELSLSPQTAQPSHRVLLKVVSSWLPC</sequence>
<dbReference type="EMBL" id="JAPTMU010000001">
    <property type="protein sequence ID" value="KAJ4949425.1"/>
    <property type="molecule type" value="Genomic_DNA"/>
</dbReference>
<keyword evidence="4" id="KW-1185">Reference proteome</keyword>
<organism evidence="3 4">
    <name type="scientific">Pogonophryne albipinna</name>
    <dbReference type="NCBI Taxonomy" id="1090488"/>
    <lineage>
        <taxon>Eukaryota</taxon>
        <taxon>Metazoa</taxon>
        <taxon>Chordata</taxon>
        <taxon>Craniata</taxon>
        <taxon>Vertebrata</taxon>
        <taxon>Euteleostomi</taxon>
        <taxon>Actinopterygii</taxon>
        <taxon>Neopterygii</taxon>
        <taxon>Teleostei</taxon>
        <taxon>Neoteleostei</taxon>
        <taxon>Acanthomorphata</taxon>
        <taxon>Eupercaria</taxon>
        <taxon>Perciformes</taxon>
        <taxon>Notothenioidei</taxon>
        <taxon>Pogonophryne</taxon>
    </lineage>
</organism>
<evidence type="ECO:0000313" key="3">
    <source>
        <dbReference type="EMBL" id="KAJ4949425.1"/>
    </source>
</evidence>
<protein>
    <recommendedName>
        <fullName evidence="2">Tc1-like transposase DDE domain-containing protein</fullName>
    </recommendedName>
</protein>
<dbReference type="Proteomes" id="UP001219934">
    <property type="component" value="Unassembled WGS sequence"/>
</dbReference>
<accession>A0AAD6BTL5</accession>
<comment type="caution">
    <text evidence="3">The sequence shown here is derived from an EMBL/GenBank/DDBJ whole genome shotgun (WGS) entry which is preliminary data.</text>
</comment>